<keyword evidence="1" id="KW-1133">Transmembrane helix</keyword>
<comment type="caution">
    <text evidence="2">The sequence shown here is derived from an EMBL/GenBank/DDBJ whole genome shotgun (WGS) entry which is preliminary data.</text>
</comment>
<dbReference type="Proteomes" id="UP000215914">
    <property type="component" value="Unassembled WGS sequence"/>
</dbReference>
<evidence type="ECO:0000256" key="1">
    <source>
        <dbReference type="SAM" id="Phobius"/>
    </source>
</evidence>
<evidence type="ECO:0000313" key="3">
    <source>
        <dbReference type="Proteomes" id="UP000215914"/>
    </source>
</evidence>
<dbReference type="AlphaFoldDB" id="A0A9K3IWI5"/>
<organism evidence="2 3">
    <name type="scientific">Helianthus annuus</name>
    <name type="common">Common sunflower</name>
    <dbReference type="NCBI Taxonomy" id="4232"/>
    <lineage>
        <taxon>Eukaryota</taxon>
        <taxon>Viridiplantae</taxon>
        <taxon>Streptophyta</taxon>
        <taxon>Embryophyta</taxon>
        <taxon>Tracheophyta</taxon>
        <taxon>Spermatophyta</taxon>
        <taxon>Magnoliopsida</taxon>
        <taxon>eudicotyledons</taxon>
        <taxon>Gunneridae</taxon>
        <taxon>Pentapetalae</taxon>
        <taxon>asterids</taxon>
        <taxon>campanulids</taxon>
        <taxon>Asterales</taxon>
        <taxon>Asteraceae</taxon>
        <taxon>Asteroideae</taxon>
        <taxon>Heliantheae alliance</taxon>
        <taxon>Heliantheae</taxon>
        <taxon>Helianthus</taxon>
    </lineage>
</organism>
<protein>
    <submittedName>
        <fullName evidence="2">Uncharacterized protein</fullName>
    </submittedName>
</protein>
<reference evidence="2" key="2">
    <citation type="submission" date="2020-06" db="EMBL/GenBank/DDBJ databases">
        <title>Helianthus annuus Genome sequencing and assembly Release 2.</title>
        <authorList>
            <person name="Gouzy J."/>
            <person name="Langlade N."/>
            <person name="Munos S."/>
        </authorList>
    </citation>
    <scope>NUCLEOTIDE SEQUENCE</scope>
    <source>
        <tissue evidence="2">Leaves</tissue>
    </source>
</reference>
<accession>A0A9K3IWI5</accession>
<dbReference type="Gramene" id="mRNA:HanXRQr2_Chr06g0278301">
    <property type="protein sequence ID" value="CDS:HanXRQr2_Chr06g0278301.1"/>
    <property type="gene ID" value="HanXRQr2_Chr06g0278301"/>
</dbReference>
<keyword evidence="3" id="KW-1185">Reference proteome</keyword>
<reference evidence="2" key="1">
    <citation type="journal article" date="2017" name="Nature">
        <title>The sunflower genome provides insights into oil metabolism, flowering and Asterid evolution.</title>
        <authorList>
            <person name="Badouin H."/>
            <person name="Gouzy J."/>
            <person name="Grassa C.J."/>
            <person name="Murat F."/>
            <person name="Staton S.E."/>
            <person name="Cottret L."/>
            <person name="Lelandais-Briere C."/>
            <person name="Owens G.L."/>
            <person name="Carrere S."/>
            <person name="Mayjonade B."/>
            <person name="Legrand L."/>
            <person name="Gill N."/>
            <person name="Kane N.C."/>
            <person name="Bowers J.E."/>
            <person name="Hubner S."/>
            <person name="Bellec A."/>
            <person name="Berard A."/>
            <person name="Berges H."/>
            <person name="Blanchet N."/>
            <person name="Boniface M.C."/>
            <person name="Brunel D."/>
            <person name="Catrice O."/>
            <person name="Chaidir N."/>
            <person name="Claudel C."/>
            <person name="Donnadieu C."/>
            <person name="Faraut T."/>
            <person name="Fievet G."/>
            <person name="Helmstetter N."/>
            <person name="King M."/>
            <person name="Knapp S.J."/>
            <person name="Lai Z."/>
            <person name="Le Paslier M.C."/>
            <person name="Lippi Y."/>
            <person name="Lorenzon L."/>
            <person name="Mandel J.R."/>
            <person name="Marage G."/>
            <person name="Marchand G."/>
            <person name="Marquand E."/>
            <person name="Bret-Mestries E."/>
            <person name="Morien E."/>
            <person name="Nambeesan S."/>
            <person name="Nguyen T."/>
            <person name="Pegot-Espagnet P."/>
            <person name="Pouilly N."/>
            <person name="Raftis F."/>
            <person name="Sallet E."/>
            <person name="Schiex T."/>
            <person name="Thomas J."/>
            <person name="Vandecasteele C."/>
            <person name="Vares D."/>
            <person name="Vear F."/>
            <person name="Vautrin S."/>
            <person name="Crespi M."/>
            <person name="Mangin B."/>
            <person name="Burke J.M."/>
            <person name="Salse J."/>
            <person name="Munos S."/>
            <person name="Vincourt P."/>
            <person name="Rieseberg L.H."/>
            <person name="Langlade N.B."/>
        </authorList>
    </citation>
    <scope>NUCLEOTIDE SEQUENCE</scope>
    <source>
        <tissue evidence="2">Leaves</tissue>
    </source>
</reference>
<proteinExistence type="predicted"/>
<keyword evidence="1" id="KW-0472">Membrane</keyword>
<feature type="transmembrane region" description="Helical" evidence="1">
    <location>
        <begin position="12"/>
        <end position="33"/>
    </location>
</feature>
<evidence type="ECO:0000313" key="2">
    <source>
        <dbReference type="EMBL" id="KAF5804027.1"/>
    </source>
</evidence>
<dbReference type="EMBL" id="MNCJ02000321">
    <property type="protein sequence ID" value="KAF5804027.1"/>
    <property type="molecule type" value="Genomic_DNA"/>
</dbReference>
<sequence>MVRFKIVKPSKPVNGLVGFVVAFFSFAFGWSALKNSNRSEQFGLRFIPKLVV</sequence>
<keyword evidence="1" id="KW-0812">Transmembrane</keyword>
<gene>
    <name evidence="2" type="ORF">HanXRQr2_Chr06g0278301</name>
</gene>
<name>A0A9K3IWI5_HELAN</name>